<feature type="domain" description="N-acetyltransferase" evidence="3">
    <location>
        <begin position="6"/>
        <end position="169"/>
    </location>
</feature>
<dbReference type="EMBL" id="FRAU01000009">
    <property type="protein sequence ID" value="SHK96709.1"/>
    <property type="molecule type" value="Genomic_DNA"/>
</dbReference>
<evidence type="ECO:0000256" key="1">
    <source>
        <dbReference type="ARBA" id="ARBA00022679"/>
    </source>
</evidence>
<keyword evidence="2 4" id="KW-0012">Acyltransferase</keyword>
<sequence>MNMESVAIRPARWEDADALEALWWRLLEEQATLDPTFAPADDARRRWRNDFMLWVRDRMYRLLVADRSGKLIGFISAHQWSPPPIYRQELEVYIDELYVLPDYRRQGIGAQLVAAVRAWAREVGAVRLRLGVLAANHGGLAFWERQHARPFSITLTIPLRDFQNPKSET</sequence>
<dbReference type="RefSeq" id="WP_245772034.1">
    <property type="nucleotide sequence ID" value="NZ_FRAU01000009.1"/>
</dbReference>
<reference evidence="5" key="1">
    <citation type="submission" date="2016-11" db="EMBL/GenBank/DDBJ databases">
        <authorList>
            <person name="Varghese N."/>
            <person name="Submissions S."/>
        </authorList>
    </citation>
    <scope>NUCLEOTIDE SEQUENCE [LARGE SCALE GENOMIC DNA]</scope>
    <source>
        <strain evidence="5">DSM 22212</strain>
    </source>
</reference>
<organism evidence="4 5">
    <name type="scientific">Rhodothermus profundi</name>
    <dbReference type="NCBI Taxonomy" id="633813"/>
    <lineage>
        <taxon>Bacteria</taxon>
        <taxon>Pseudomonadati</taxon>
        <taxon>Rhodothermota</taxon>
        <taxon>Rhodothermia</taxon>
        <taxon>Rhodothermales</taxon>
        <taxon>Rhodothermaceae</taxon>
        <taxon>Rhodothermus</taxon>
    </lineage>
</organism>
<gene>
    <name evidence="4" type="ORF">SAMN04488087_2414</name>
</gene>
<dbReference type="Pfam" id="PF00583">
    <property type="entry name" value="Acetyltransf_1"/>
    <property type="match status" value="1"/>
</dbReference>
<dbReference type="PROSITE" id="PS51186">
    <property type="entry name" value="GNAT"/>
    <property type="match status" value="1"/>
</dbReference>
<accession>A0A1M6WT06</accession>
<name>A0A1M6WT06_9BACT</name>
<keyword evidence="1 4" id="KW-0808">Transferase</keyword>
<dbReference type="GO" id="GO:0016747">
    <property type="term" value="F:acyltransferase activity, transferring groups other than amino-acyl groups"/>
    <property type="evidence" value="ECO:0007669"/>
    <property type="project" value="InterPro"/>
</dbReference>
<evidence type="ECO:0000313" key="5">
    <source>
        <dbReference type="Proteomes" id="UP000185812"/>
    </source>
</evidence>
<proteinExistence type="predicted"/>
<dbReference type="STRING" id="633813.SAMN04488087_2414"/>
<dbReference type="AlphaFoldDB" id="A0A1M6WT06"/>
<protein>
    <submittedName>
        <fullName evidence="4">L-amino acid N-acyltransferase YncA</fullName>
    </submittedName>
</protein>
<evidence type="ECO:0000313" key="4">
    <source>
        <dbReference type="EMBL" id="SHK96709.1"/>
    </source>
</evidence>
<keyword evidence="5" id="KW-1185">Reference proteome</keyword>
<dbReference type="CDD" id="cd04301">
    <property type="entry name" value="NAT_SF"/>
    <property type="match status" value="1"/>
</dbReference>
<dbReference type="Gene3D" id="3.40.630.30">
    <property type="match status" value="1"/>
</dbReference>
<dbReference type="Proteomes" id="UP000185812">
    <property type="component" value="Unassembled WGS sequence"/>
</dbReference>
<dbReference type="InterPro" id="IPR000182">
    <property type="entry name" value="GNAT_dom"/>
</dbReference>
<dbReference type="InterPro" id="IPR016181">
    <property type="entry name" value="Acyl_CoA_acyltransferase"/>
</dbReference>
<evidence type="ECO:0000259" key="3">
    <source>
        <dbReference type="PROSITE" id="PS51186"/>
    </source>
</evidence>
<dbReference type="InterPro" id="IPR050832">
    <property type="entry name" value="Bact_Acetyltransf"/>
</dbReference>
<dbReference type="SUPFAM" id="SSF55729">
    <property type="entry name" value="Acyl-CoA N-acyltransferases (Nat)"/>
    <property type="match status" value="1"/>
</dbReference>
<dbReference type="PANTHER" id="PTHR43877">
    <property type="entry name" value="AMINOALKYLPHOSPHONATE N-ACETYLTRANSFERASE-RELATED-RELATED"/>
    <property type="match status" value="1"/>
</dbReference>
<evidence type="ECO:0000256" key="2">
    <source>
        <dbReference type="ARBA" id="ARBA00023315"/>
    </source>
</evidence>